<dbReference type="SUPFAM" id="SSF53474">
    <property type="entry name" value="alpha/beta-Hydrolases"/>
    <property type="match status" value="1"/>
</dbReference>
<comment type="caution">
    <text evidence="2">The sequence shown here is derived from an EMBL/GenBank/DDBJ whole genome shotgun (WGS) entry which is preliminary data.</text>
</comment>
<organism evidence="2 3">
    <name type="scientific">Salinivibrio kushneri</name>
    <dbReference type="NCBI Taxonomy" id="1908198"/>
    <lineage>
        <taxon>Bacteria</taxon>
        <taxon>Pseudomonadati</taxon>
        <taxon>Pseudomonadota</taxon>
        <taxon>Gammaproteobacteria</taxon>
        <taxon>Vibrionales</taxon>
        <taxon>Vibrionaceae</taxon>
        <taxon>Salinivibrio</taxon>
    </lineage>
</organism>
<evidence type="ECO:0000313" key="2">
    <source>
        <dbReference type="EMBL" id="OOE42590.1"/>
    </source>
</evidence>
<dbReference type="PANTHER" id="PTHR43265:SF1">
    <property type="entry name" value="ESTERASE ESTD"/>
    <property type="match status" value="1"/>
</dbReference>
<dbReference type="InterPro" id="IPR029058">
    <property type="entry name" value="AB_hydrolase_fold"/>
</dbReference>
<accession>A0AB36K5B6</accession>
<dbReference type="Gene3D" id="3.40.50.1820">
    <property type="entry name" value="alpha/beta hydrolase"/>
    <property type="match status" value="1"/>
</dbReference>
<feature type="domain" description="Serine aminopeptidase S33" evidence="1">
    <location>
        <begin position="55"/>
        <end position="300"/>
    </location>
</feature>
<dbReference type="InterPro" id="IPR053145">
    <property type="entry name" value="AB_hydrolase_Est10"/>
</dbReference>
<dbReference type="AlphaFoldDB" id="A0AB36K5B6"/>
<dbReference type="GO" id="GO:0052689">
    <property type="term" value="F:carboxylic ester hydrolase activity"/>
    <property type="evidence" value="ECO:0007669"/>
    <property type="project" value="TreeGrafter"/>
</dbReference>
<dbReference type="Pfam" id="PF12146">
    <property type="entry name" value="Hydrolase_4"/>
    <property type="match status" value="1"/>
</dbReference>
<gene>
    <name evidence="2" type="ORF">BZG09_13100</name>
</gene>
<dbReference type="InterPro" id="IPR022742">
    <property type="entry name" value="Hydrolase_4"/>
</dbReference>
<proteinExistence type="predicted"/>
<dbReference type="RefSeq" id="WP_077459108.1">
    <property type="nucleotide sequence ID" value="NZ_MUEN01000095.1"/>
</dbReference>
<sequence length="373" mass="41220">MKWLKRGLIALVLIGAFVVIAMDDPNAGLKRQAIQFKAGDNQLAGELILPSGTKTPHQCVVFVHGSGDVPTDAFGYYLPLWRVLAANGWCAMSWHKPGVGDSSGDWRSQSMQDRADEVAAAIRYLRQTLGLKDGKLGLMGFSQAGWVIPKVAHQVENIDFLISVGGAVNWMAQSEYSGRQRRLAAGYSESAIAAEQAAEAKVDALIQSGASYQNYLDQVNQNKKAPMSEAFWQFVQRNWASDVTADLTDLDVPMLALFGARDAYVDSDKTASTYQQLLANAPLPFYHVRVFEHADHSLLRTDNIANAHSEYHRWLTLARIWWQGEAAFADGVMPCLTSWLAQFESGWPRQTNICVPEQLSDVKPVLNTDTMQG</sequence>
<dbReference type="PANTHER" id="PTHR43265">
    <property type="entry name" value="ESTERASE ESTD"/>
    <property type="match status" value="1"/>
</dbReference>
<name>A0AB36K5B6_9GAMM</name>
<dbReference type="Proteomes" id="UP000188726">
    <property type="component" value="Unassembled WGS sequence"/>
</dbReference>
<protein>
    <recommendedName>
        <fullName evidence="1">Serine aminopeptidase S33 domain-containing protein</fullName>
    </recommendedName>
</protein>
<dbReference type="EMBL" id="MUEO01000038">
    <property type="protein sequence ID" value="OOE42590.1"/>
    <property type="molecule type" value="Genomic_DNA"/>
</dbReference>
<evidence type="ECO:0000259" key="1">
    <source>
        <dbReference type="Pfam" id="PF12146"/>
    </source>
</evidence>
<reference evidence="2 3" key="1">
    <citation type="journal article" date="2017" name="Genome Announc.">
        <title>Draft Genome Sequences of Salinivibrio proteolyticus, Salinivibrio sharmensis, Salinivibrio siamensis, Salinivibrio costicola subsp. alcaliphilus, Salinivibrio costicola subsp. vallismortis, and 29 New Isolates Belonging to the Genus Salinivibrio.</title>
        <authorList>
            <person name="Lopez-Hermoso C."/>
            <person name="de la Haba R.R."/>
            <person name="Sanchez-Porro C."/>
            <person name="Bayliss S.C."/>
            <person name="Feil E.J."/>
            <person name="Ventosa A."/>
        </authorList>
    </citation>
    <scope>NUCLEOTIDE SEQUENCE [LARGE SCALE GENOMIC DNA]</scope>
    <source>
        <strain evidence="2 3">IC202</strain>
    </source>
</reference>
<evidence type="ECO:0000313" key="3">
    <source>
        <dbReference type="Proteomes" id="UP000188726"/>
    </source>
</evidence>